<organism evidence="2 3">
    <name type="scientific">Klenkia sesuvii</name>
    <dbReference type="NCBI Taxonomy" id="3103137"/>
    <lineage>
        <taxon>Bacteria</taxon>
        <taxon>Bacillati</taxon>
        <taxon>Actinomycetota</taxon>
        <taxon>Actinomycetes</taxon>
        <taxon>Geodermatophilales</taxon>
        <taxon>Geodermatophilaceae</taxon>
        <taxon>Klenkia</taxon>
    </lineage>
</organism>
<feature type="region of interest" description="Disordered" evidence="1">
    <location>
        <begin position="1"/>
        <end position="58"/>
    </location>
</feature>
<comment type="caution">
    <text evidence="2">The sequence shown here is derived from an EMBL/GenBank/DDBJ whole genome shotgun (WGS) entry which is preliminary data.</text>
</comment>
<evidence type="ECO:0000313" key="3">
    <source>
        <dbReference type="Proteomes" id="UP001361570"/>
    </source>
</evidence>
<dbReference type="RefSeq" id="WP_336403458.1">
    <property type="nucleotide sequence ID" value="NZ_JBAPLU010000004.1"/>
</dbReference>
<keyword evidence="3" id="KW-1185">Reference proteome</keyword>
<evidence type="ECO:0000256" key="1">
    <source>
        <dbReference type="SAM" id="MobiDB-lite"/>
    </source>
</evidence>
<evidence type="ECO:0000313" key="2">
    <source>
        <dbReference type="EMBL" id="MEI4271321.1"/>
    </source>
</evidence>
<reference evidence="2 3" key="1">
    <citation type="submission" date="2024-03" db="EMBL/GenBank/DDBJ databases">
        <title>Draft genome sequence of Klenkia sp. LSe6-5.</title>
        <authorList>
            <person name="Duangmal K."/>
            <person name="Chantavorakit T."/>
        </authorList>
    </citation>
    <scope>NUCLEOTIDE SEQUENCE [LARGE SCALE GENOMIC DNA]</scope>
    <source>
        <strain evidence="2 3">LSe6-5</strain>
    </source>
</reference>
<feature type="compositionally biased region" description="Basic and acidic residues" evidence="1">
    <location>
        <begin position="44"/>
        <end position="58"/>
    </location>
</feature>
<accession>A0ABU8DSB5</accession>
<dbReference type="Proteomes" id="UP001361570">
    <property type="component" value="Unassembled WGS sequence"/>
</dbReference>
<sequence length="58" mass="6316">MTDPFDIPEADRLEQDQPADPRQPQQPPVPAGVDAGEADPADVLDQHLDVPEDDDVAR</sequence>
<proteinExistence type="predicted"/>
<dbReference type="EMBL" id="JBAPLU010000004">
    <property type="protein sequence ID" value="MEI4271321.1"/>
    <property type="molecule type" value="Genomic_DNA"/>
</dbReference>
<name>A0ABU8DSB5_9ACTN</name>
<gene>
    <name evidence="2" type="ORF">TEK04_06265</name>
</gene>
<protein>
    <submittedName>
        <fullName evidence="2">Uncharacterized protein</fullName>
    </submittedName>
</protein>